<organism evidence="3 4">
    <name type="scientific">Umbra pygmaea</name>
    <name type="common">Eastern mudminnow</name>
    <dbReference type="NCBI Taxonomy" id="75934"/>
    <lineage>
        <taxon>Eukaryota</taxon>
        <taxon>Metazoa</taxon>
        <taxon>Chordata</taxon>
        <taxon>Craniata</taxon>
        <taxon>Vertebrata</taxon>
        <taxon>Euteleostomi</taxon>
        <taxon>Actinopterygii</taxon>
        <taxon>Neopterygii</taxon>
        <taxon>Teleostei</taxon>
        <taxon>Protacanthopterygii</taxon>
        <taxon>Esociformes</taxon>
        <taxon>Umbridae</taxon>
        <taxon>Umbra</taxon>
    </lineage>
</organism>
<sequence length="157" mass="17010">MQVVRKLQQYASSLPNPTAGNCTATTPCLDNSNPIPSIVKVVGPVMFFLIALGVCGGLACRRYRQKRLNQMCSMSSAGQPQGCSSGIAGHYIPPVSDNPYENVQLGKQEETNPDPFNKSLSESECSEGDYMTYDASSEGMEEEDDGVYVNYQGANKH</sequence>
<keyword evidence="2" id="KW-0472">Membrane</keyword>
<dbReference type="AlphaFoldDB" id="A0ABD0W245"/>
<reference evidence="3 4" key="1">
    <citation type="submission" date="2024-06" db="EMBL/GenBank/DDBJ databases">
        <authorList>
            <person name="Pan Q."/>
            <person name="Wen M."/>
            <person name="Jouanno E."/>
            <person name="Zahm M."/>
            <person name="Klopp C."/>
            <person name="Cabau C."/>
            <person name="Louis A."/>
            <person name="Berthelot C."/>
            <person name="Parey E."/>
            <person name="Roest Crollius H."/>
            <person name="Montfort J."/>
            <person name="Robinson-Rechavi M."/>
            <person name="Bouchez O."/>
            <person name="Lampietro C."/>
            <person name="Lopez Roques C."/>
            <person name="Donnadieu C."/>
            <person name="Postlethwait J."/>
            <person name="Bobe J."/>
            <person name="Verreycken H."/>
            <person name="Guiguen Y."/>
        </authorList>
    </citation>
    <scope>NUCLEOTIDE SEQUENCE [LARGE SCALE GENOMIC DNA]</scope>
    <source>
        <strain evidence="3">Up_M1</strain>
        <tissue evidence="3">Testis</tissue>
    </source>
</reference>
<protein>
    <recommendedName>
        <fullName evidence="5">Linker for activation of T-cells family member 2</fullName>
    </recommendedName>
</protein>
<keyword evidence="2" id="KW-0812">Transmembrane</keyword>
<feature type="transmembrane region" description="Helical" evidence="2">
    <location>
        <begin position="41"/>
        <end position="60"/>
    </location>
</feature>
<keyword evidence="2" id="KW-1133">Transmembrane helix</keyword>
<evidence type="ECO:0008006" key="5">
    <source>
        <dbReference type="Google" id="ProtNLM"/>
    </source>
</evidence>
<comment type="caution">
    <text evidence="3">The sequence shown here is derived from an EMBL/GenBank/DDBJ whole genome shotgun (WGS) entry which is preliminary data.</text>
</comment>
<dbReference type="Proteomes" id="UP001557470">
    <property type="component" value="Unassembled WGS sequence"/>
</dbReference>
<feature type="region of interest" description="Disordered" evidence="1">
    <location>
        <begin position="88"/>
        <end position="157"/>
    </location>
</feature>
<dbReference type="EMBL" id="JAGEUA010000009">
    <property type="protein sequence ID" value="KAL0964979.1"/>
    <property type="molecule type" value="Genomic_DNA"/>
</dbReference>
<evidence type="ECO:0000256" key="2">
    <source>
        <dbReference type="SAM" id="Phobius"/>
    </source>
</evidence>
<proteinExistence type="predicted"/>
<evidence type="ECO:0000313" key="3">
    <source>
        <dbReference type="EMBL" id="KAL0964979.1"/>
    </source>
</evidence>
<evidence type="ECO:0000256" key="1">
    <source>
        <dbReference type="SAM" id="MobiDB-lite"/>
    </source>
</evidence>
<gene>
    <name evidence="3" type="ORF">UPYG_G00275210</name>
</gene>
<evidence type="ECO:0000313" key="4">
    <source>
        <dbReference type="Proteomes" id="UP001557470"/>
    </source>
</evidence>
<name>A0ABD0W245_UMBPY</name>
<keyword evidence="4" id="KW-1185">Reference proteome</keyword>
<accession>A0ABD0W245</accession>